<accession>A0A853PVG7</accession>
<evidence type="ECO:0000313" key="2">
    <source>
        <dbReference type="Proteomes" id="UP000093197"/>
    </source>
</evidence>
<name>A0A853PVG7_BACFG</name>
<protein>
    <submittedName>
        <fullName evidence="1">Uncharacterized protein</fullName>
    </submittedName>
</protein>
<comment type="caution">
    <text evidence="1">The sequence shown here is derived from an EMBL/GenBank/DDBJ whole genome shotgun (WGS) entry which is preliminary data.</text>
</comment>
<dbReference type="RefSeq" id="WP_230592294.1">
    <property type="nucleotide sequence ID" value="NZ_JASORH010000002.1"/>
</dbReference>
<reference evidence="1 2" key="1">
    <citation type="journal article" date="2016" name="PLoS ONE">
        <title>Genomic Diversity of Enterotoxigenic Strains of Bacteroides fragilis.</title>
        <authorList>
            <person name="Pierce J.V."/>
            <person name="Bernstein H.D."/>
        </authorList>
    </citation>
    <scope>NUCLEOTIDE SEQUENCE [LARGE SCALE GENOMIC DNA]</scope>
    <source>
        <strain evidence="1 2">20793-3</strain>
    </source>
</reference>
<evidence type="ECO:0000313" key="1">
    <source>
        <dbReference type="EMBL" id="OCR31657.1"/>
    </source>
</evidence>
<proteinExistence type="predicted"/>
<dbReference type="EMBL" id="LIDT01000024">
    <property type="protein sequence ID" value="OCR31657.1"/>
    <property type="molecule type" value="Genomic_DNA"/>
</dbReference>
<gene>
    <name evidence="1" type="ORF">AC094_24290</name>
</gene>
<dbReference type="AlphaFoldDB" id="A0A853PVG7"/>
<sequence>MILEESPIQQKVQTRHSGQPISSGLFICVFVQAFGDAFEFTQVAVHFLCNNVISHWLSEKNSKNFAIMKKYFVLSVFIMLIGAFTNVQGQNSATPDKGVLVHGNVRLCNYERGCLITDNDIKHWTQKLEISYDGSDKTYGIYINVRGDIINLGVKYKSSGIESYTYEGTDRVTGRKVVVVTKQKLSWYLNNNGVDSHTEVESPKGIIVTVPATYTVFSVVPIKNK</sequence>
<organism evidence="1 2">
    <name type="scientific">Bacteroides fragilis</name>
    <dbReference type="NCBI Taxonomy" id="817"/>
    <lineage>
        <taxon>Bacteria</taxon>
        <taxon>Pseudomonadati</taxon>
        <taxon>Bacteroidota</taxon>
        <taxon>Bacteroidia</taxon>
        <taxon>Bacteroidales</taxon>
        <taxon>Bacteroidaceae</taxon>
        <taxon>Bacteroides</taxon>
    </lineage>
</organism>
<dbReference type="Proteomes" id="UP000093197">
    <property type="component" value="Unassembled WGS sequence"/>
</dbReference>